<dbReference type="AlphaFoldDB" id="A0A2Z5GAP7"/>
<keyword evidence="1" id="KW-0614">Plasmid</keyword>
<keyword evidence="2" id="KW-1185">Reference proteome</keyword>
<evidence type="ECO:0000313" key="2">
    <source>
        <dbReference type="Proteomes" id="UP000253606"/>
    </source>
</evidence>
<organism evidence="1 2">
    <name type="scientific">Acidisarcina polymorpha</name>
    <dbReference type="NCBI Taxonomy" id="2211140"/>
    <lineage>
        <taxon>Bacteria</taxon>
        <taxon>Pseudomonadati</taxon>
        <taxon>Acidobacteriota</taxon>
        <taxon>Terriglobia</taxon>
        <taxon>Terriglobales</taxon>
        <taxon>Acidobacteriaceae</taxon>
        <taxon>Acidisarcina</taxon>
    </lineage>
</organism>
<evidence type="ECO:0000313" key="1">
    <source>
        <dbReference type="EMBL" id="AXC15947.1"/>
    </source>
</evidence>
<protein>
    <submittedName>
        <fullName evidence="1">Uncharacterized protein</fullName>
    </submittedName>
</protein>
<dbReference type="Proteomes" id="UP000253606">
    <property type="component" value="Plasmid pACPOL1"/>
</dbReference>
<reference evidence="1 2" key="1">
    <citation type="journal article" date="2018" name="Front. Microbiol.">
        <title>Hydrolytic Capabilities as a Key to Environmental Success: Chitinolytic and Cellulolytic Acidobacteria From Acidic Sub-arctic Soils and Boreal Peatlands.</title>
        <authorList>
            <person name="Belova S.E."/>
            <person name="Ravin N.V."/>
            <person name="Pankratov T.A."/>
            <person name="Rakitin A.L."/>
            <person name="Ivanova A.A."/>
            <person name="Beletsky A.V."/>
            <person name="Mardanov A.V."/>
            <person name="Sinninghe Damste J.S."/>
            <person name="Dedysh S.N."/>
        </authorList>
    </citation>
    <scope>NUCLEOTIDE SEQUENCE [LARGE SCALE GENOMIC DNA]</scope>
    <source>
        <strain evidence="1 2">SBC82</strain>
        <plasmid evidence="2">pacpol1</plasmid>
    </source>
</reference>
<name>A0A2Z5GAP7_9BACT</name>
<geneLocation type="plasmid" evidence="2">
    <name>pacpol1</name>
</geneLocation>
<dbReference type="EMBL" id="CP030841">
    <property type="protein sequence ID" value="AXC15947.1"/>
    <property type="molecule type" value="Genomic_DNA"/>
</dbReference>
<accession>A0A2Z5GAP7</accession>
<dbReference type="KEGG" id="abas:ACPOL_6737"/>
<gene>
    <name evidence="1" type="ORF">ACPOL_6737</name>
</gene>
<proteinExistence type="predicted"/>
<sequence>MRAQLASTFGLLGASLPTVSEGELAQQALMVLSEDPATAVAISTMVDQPIRVAQKLDLGATIALTTAVLVVLQTHYKFERHTNGTWTLKLEKKPTSELLLKTLVQKLLGYSK</sequence>